<evidence type="ECO:0000256" key="2">
    <source>
        <dbReference type="ARBA" id="ARBA00022617"/>
    </source>
</evidence>
<evidence type="ECO:0000313" key="9">
    <source>
        <dbReference type="Proteomes" id="UP001597318"/>
    </source>
</evidence>
<keyword evidence="2 6" id="KW-0349">Heme</keyword>
<evidence type="ECO:0000256" key="5">
    <source>
        <dbReference type="ARBA" id="ARBA00023004"/>
    </source>
</evidence>
<dbReference type="Gene3D" id="1.10.8.640">
    <property type="entry name" value="Cytochrome C biogenesis protein"/>
    <property type="match status" value="1"/>
</dbReference>
<dbReference type="CDD" id="cd16378">
    <property type="entry name" value="CcmH_N"/>
    <property type="match status" value="1"/>
</dbReference>
<dbReference type="InterPro" id="IPR051263">
    <property type="entry name" value="C-type_cytochrome_biogenesis"/>
</dbReference>
<evidence type="ECO:0000256" key="6">
    <source>
        <dbReference type="RuleBase" id="RU364112"/>
    </source>
</evidence>
<organism evidence="8 9">
    <name type="scientific">Metabacillus endolithicus</name>
    <dbReference type="NCBI Taxonomy" id="1535204"/>
    <lineage>
        <taxon>Bacteria</taxon>
        <taxon>Bacillati</taxon>
        <taxon>Bacillota</taxon>
        <taxon>Bacilli</taxon>
        <taxon>Bacillales</taxon>
        <taxon>Bacillaceae</taxon>
        <taxon>Metabacillus</taxon>
    </lineage>
</organism>
<dbReference type="EMBL" id="JBHUIK010000007">
    <property type="protein sequence ID" value="MFD2216533.1"/>
    <property type="molecule type" value="Genomic_DNA"/>
</dbReference>
<evidence type="ECO:0000313" key="8">
    <source>
        <dbReference type="EMBL" id="MFD2216533.1"/>
    </source>
</evidence>
<dbReference type="PANTHER" id="PTHR47870:SF4">
    <property type="entry name" value="CYTOCHROME C-TYPE BIOGENESIS PROTEIN CYCH"/>
    <property type="match status" value="1"/>
</dbReference>
<keyword evidence="9" id="KW-1185">Reference proteome</keyword>
<keyword evidence="3 6" id="KW-0479">Metal-binding</keyword>
<comment type="similarity">
    <text evidence="1 6">Belongs to the CcmH/CycL/Ccl2/NrfF family.</text>
</comment>
<evidence type="ECO:0000256" key="3">
    <source>
        <dbReference type="ARBA" id="ARBA00022723"/>
    </source>
</evidence>
<protein>
    <recommendedName>
        <fullName evidence="6">Cytochrome c-type biogenesis protein</fullName>
    </recommendedName>
</protein>
<feature type="transmembrane region" description="Helical" evidence="6">
    <location>
        <begin position="110"/>
        <end position="131"/>
    </location>
</feature>
<keyword evidence="4 6" id="KW-0732">Signal</keyword>
<dbReference type="Proteomes" id="UP001597318">
    <property type="component" value="Unassembled WGS sequence"/>
</dbReference>
<comment type="function">
    <text evidence="6">Possible subunit of a heme lyase.</text>
</comment>
<feature type="domain" description="CcmH/CycL/Ccl2/NrfF N-terminal" evidence="7">
    <location>
        <begin position="38"/>
        <end position="146"/>
    </location>
</feature>
<keyword evidence="6" id="KW-0812">Transmembrane</keyword>
<gene>
    <name evidence="8" type="ORF">ACFSKK_22925</name>
</gene>
<reference evidence="9" key="1">
    <citation type="journal article" date="2019" name="Int. J. Syst. Evol. Microbiol.">
        <title>The Global Catalogue of Microorganisms (GCM) 10K type strain sequencing project: providing services to taxonomists for standard genome sequencing and annotation.</title>
        <authorList>
            <consortium name="The Broad Institute Genomics Platform"/>
            <consortium name="The Broad Institute Genome Sequencing Center for Infectious Disease"/>
            <person name="Wu L."/>
            <person name="Ma J."/>
        </authorList>
    </citation>
    <scope>NUCLEOTIDE SEQUENCE [LARGE SCALE GENOMIC DNA]</scope>
    <source>
        <strain evidence="9">CGMCC 1.15474</strain>
    </source>
</reference>
<evidence type="ECO:0000256" key="4">
    <source>
        <dbReference type="ARBA" id="ARBA00022729"/>
    </source>
</evidence>
<dbReference type="Pfam" id="PF03918">
    <property type="entry name" value="CcmH"/>
    <property type="match status" value="1"/>
</dbReference>
<keyword evidence="5 6" id="KW-0408">Iron</keyword>
<keyword evidence="6" id="KW-0472">Membrane</keyword>
<sequence length="166" mass="18905">MGKWLKNIWFSLSLTIFSLLVFAPRKGFAEGENVSISRNDMLNVAKELHPPGCTDSMTADYCTLSTAYDLRQEIWSLLEGGMDKKQVIDYLVQKYDERILAAPTPEGFNLIAWVLPGVGVAIGSILILFLIKKWKKGQVESNENQQKQFVTDYDTNKVQEELKNWL</sequence>
<dbReference type="PANTHER" id="PTHR47870">
    <property type="entry name" value="CYTOCHROME C-TYPE BIOGENESIS PROTEIN CCMH"/>
    <property type="match status" value="1"/>
</dbReference>
<evidence type="ECO:0000256" key="1">
    <source>
        <dbReference type="ARBA" id="ARBA00010342"/>
    </source>
</evidence>
<dbReference type="InterPro" id="IPR005616">
    <property type="entry name" value="CcmH/CycL/Ccl2/NrfF_N"/>
</dbReference>
<dbReference type="InterPro" id="IPR038297">
    <property type="entry name" value="CcmH/CycL/NrfF/Ccl2_sf"/>
</dbReference>
<name>A0ABW5C6C4_9BACI</name>
<keyword evidence="6" id="KW-1133">Transmembrane helix</keyword>
<evidence type="ECO:0000259" key="7">
    <source>
        <dbReference type="Pfam" id="PF03918"/>
    </source>
</evidence>
<comment type="caution">
    <text evidence="8">The sequence shown here is derived from an EMBL/GenBank/DDBJ whole genome shotgun (WGS) entry which is preliminary data.</text>
</comment>
<dbReference type="RefSeq" id="WP_247347489.1">
    <property type="nucleotide sequence ID" value="NZ_CP095551.1"/>
</dbReference>
<accession>A0ABW5C6C4</accession>
<proteinExistence type="inferred from homology"/>